<dbReference type="Pfam" id="PF05173">
    <property type="entry name" value="DapB_C"/>
    <property type="match status" value="1"/>
</dbReference>
<dbReference type="Proteomes" id="UP001484239">
    <property type="component" value="Unassembled WGS sequence"/>
</dbReference>
<keyword evidence="7 12" id="KW-0457">Lysine biosynthesis</keyword>
<dbReference type="SUPFAM" id="SSF55347">
    <property type="entry name" value="Glyceraldehyde-3-phosphate dehydrogenase-like, C-terminal domain"/>
    <property type="match status" value="1"/>
</dbReference>
<feature type="active site" description="Proton donor/acceptor" evidence="12">
    <location>
        <position position="133"/>
    </location>
</feature>
<dbReference type="GO" id="GO:0008839">
    <property type="term" value="F:4-hydroxy-tetrahydrodipicolinate reductase"/>
    <property type="evidence" value="ECO:0007669"/>
    <property type="project" value="UniProtKB-EC"/>
</dbReference>
<reference evidence="15 16" key="1">
    <citation type="submission" date="2024-02" db="EMBL/GenBank/DDBJ databases">
        <title>A novel Gemmatimonadota bacterium.</title>
        <authorList>
            <person name="Du Z.-J."/>
            <person name="Ye Y.-Q."/>
        </authorList>
    </citation>
    <scope>NUCLEOTIDE SEQUENCE [LARGE SCALE GENOMIC DNA]</scope>
    <source>
        <strain evidence="15 16">DH-20</strain>
    </source>
</reference>
<dbReference type="EC" id="1.17.1.8" evidence="9 12"/>
<name>A0ABU9EA06_9BACT</name>
<keyword evidence="4 12" id="KW-0220">Diaminopimelate biosynthesis</keyword>
<evidence type="ECO:0000259" key="14">
    <source>
        <dbReference type="Pfam" id="PF05173"/>
    </source>
</evidence>
<dbReference type="NCBIfam" id="TIGR00036">
    <property type="entry name" value="dapB"/>
    <property type="match status" value="1"/>
</dbReference>
<comment type="function">
    <text evidence="12">Catalyzes the conversion of 4-hydroxy-tetrahydrodipicolinate (HTPA) to tetrahydrodipicolinate.</text>
</comment>
<feature type="active site" description="Proton donor" evidence="12">
    <location>
        <position position="137"/>
    </location>
</feature>
<dbReference type="InterPro" id="IPR022663">
    <property type="entry name" value="DapB_C"/>
</dbReference>
<evidence type="ECO:0000313" key="15">
    <source>
        <dbReference type="EMBL" id="MEK9500902.1"/>
    </source>
</evidence>
<evidence type="ECO:0000256" key="5">
    <source>
        <dbReference type="ARBA" id="ARBA00023002"/>
    </source>
</evidence>
<evidence type="ECO:0000256" key="7">
    <source>
        <dbReference type="ARBA" id="ARBA00023154"/>
    </source>
</evidence>
<keyword evidence="6 12" id="KW-0520">NAD</keyword>
<dbReference type="InterPro" id="IPR036291">
    <property type="entry name" value="NAD(P)-bd_dom_sf"/>
</dbReference>
<feature type="binding site" evidence="12">
    <location>
        <position position="134"/>
    </location>
    <ligand>
        <name>(S)-2,3,4,5-tetrahydrodipicolinate</name>
        <dbReference type="ChEBI" id="CHEBI:16845"/>
    </ligand>
</feature>
<keyword evidence="2 12" id="KW-0028">Amino-acid biosynthesis</keyword>
<comment type="similarity">
    <text evidence="1 12">Belongs to the DapB family.</text>
</comment>
<dbReference type="Gene3D" id="3.40.50.720">
    <property type="entry name" value="NAD(P)-binding Rossmann-like Domain"/>
    <property type="match status" value="1"/>
</dbReference>
<feature type="binding site" evidence="12">
    <location>
        <begin position="98"/>
        <end position="101"/>
    </location>
    <ligand>
        <name>NAD(+)</name>
        <dbReference type="ChEBI" id="CHEBI:57540"/>
    </ligand>
</feature>
<comment type="subcellular location">
    <subcellularLocation>
        <location evidence="12">Cytoplasm</location>
    </subcellularLocation>
</comment>
<evidence type="ECO:0000256" key="3">
    <source>
        <dbReference type="ARBA" id="ARBA00022857"/>
    </source>
</evidence>
<evidence type="ECO:0000259" key="13">
    <source>
        <dbReference type="Pfam" id="PF01113"/>
    </source>
</evidence>
<comment type="catalytic activity">
    <reaction evidence="10 12">
        <text>(S)-2,3,4,5-tetrahydrodipicolinate + NADP(+) + H2O = (2S,4S)-4-hydroxy-2,3,4,5-tetrahydrodipicolinate + NADPH + H(+)</text>
        <dbReference type="Rhea" id="RHEA:35331"/>
        <dbReference type="ChEBI" id="CHEBI:15377"/>
        <dbReference type="ChEBI" id="CHEBI:15378"/>
        <dbReference type="ChEBI" id="CHEBI:16845"/>
        <dbReference type="ChEBI" id="CHEBI:57783"/>
        <dbReference type="ChEBI" id="CHEBI:58349"/>
        <dbReference type="ChEBI" id="CHEBI:67139"/>
        <dbReference type="EC" id="1.17.1.8"/>
    </reaction>
</comment>
<keyword evidence="5 12" id="KW-0560">Oxidoreductase</keyword>
<comment type="subunit">
    <text evidence="12">Homotetramer.</text>
</comment>
<protein>
    <recommendedName>
        <fullName evidence="9 12">4-hydroxy-tetrahydrodipicolinate reductase</fullName>
        <shortName evidence="12">HTPA reductase</shortName>
        <ecNumber evidence="9 12">1.17.1.8</ecNumber>
    </recommendedName>
</protein>
<feature type="domain" description="Dihydrodipicolinate reductase N-terminal" evidence="13">
    <location>
        <begin position="1"/>
        <end position="101"/>
    </location>
</feature>
<comment type="caution">
    <text evidence="12">Lacks conserved residue(s) required for the propagation of feature annotation.</text>
</comment>
<evidence type="ECO:0000256" key="2">
    <source>
        <dbReference type="ARBA" id="ARBA00022605"/>
    </source>
</evidence>
<dbReference type="HAMAP" id="MF_00102">
    <property type="entry name" value="DapB"/>
    <property type="match status" value="1"/>
</dbReference>
<dbReference type="PIRSF" id="PIRSF000161">
    <property type="entry name" value="DHPR"/>
    <property type="match status" value="1"/>
</dbReference>
<dbReference type="SUPFAM" id="SSF51735">
    <property type="entry name" value="NAD(P)-binding Rossmann-fold domains"/>
    <property type="match status" value="1"/>
</dbReference>
<accession>A0ABU9EA06</accession>
<evidence type="ECO:0000256" key="4">
    <source>
        <dbReference type="ARBA" id="ARBA00022915"/>
    </source>
</evidence>
<comment type="caution">
    <text evidence="15">The sequence shown here is derived from an EMBL/GenBank/DDBJ whole genome shotgun (WGS) entry which is preliminary data.</text>
</comment>
<gene>
    <name evidence="12 15" type="primary">dapB</name>
    <name evidence="15" type="ORF">WI372_07930</name>
</gene>
<feature type="binding site" evidence="12">
    <location>
        <begin position="73"/>
        <end position="75"/>
    </location>
    <ligand>
        <name>NAD(+)</name>
        <dbReference type="ChEBI" id="CHEBI:57540"/>
    </ligand>
</feature>
<feature type="binding site" evidence="12">
    <location>
        <position position="32"/>
    </location>
    <ligand>
        <name>NADP(+)</name>
        <dbReference type="ChEBI" id="CHEBI:58349"/>
    </ligand>
</feature>
<sequence>MRIALVGYGRMGRAVEEAARARGDEIVARLDREDRIDAAALAGAEVAIEFSVPSSAPLNLRRLAEAGVDTVSGTTGWDPAQGEVDAAVRAAGTGLLVAANFSLGVGFFHRIVREAARLAAGVPDYDVHLYEAHHRHKLDHPSGTARMLADSVVELFAGKDRWEESPPAGRPEREVVYLSVARAGEIAGTHVVSFEGPNDRVELRHEARDRGGFAVGAVEAAHWVRGRPGVHTLGDWLRDRFTDSPSP</sequence>
<dbReference type="PANTHER" id="PTHR20836">
    <property type="entry name" value="DIHYDRODIPICOLINATE REDUCTASE"/>
    <property type="match status" value="1"/>
</dbReference>
<dbReference type="InterPro" id="IPR023940">
    <property type="entry name" value="DHDPR_bac"/>
</dbReference>
<evidence type="ECO:0000256" key="1">
    <source>
        <dbReference type="ARBA" id="ARBA00006642"/>
    </source>
</evidence>
<feature type="binding site" evidence="12">
    <location>
        <begin position="143"/>
        <end position="144"/>
    </location>
    <ligand>
        <name>(S)-2,3,4,5-tetrahydrodipicolinate</name>
        <dbReference type="ChEBI" id="CHEBI:16845"/>
    </ligand>
</feature>
<evidence type="ECO:0000256" key="8">
    <source>
        <dbReference type="ARBA" id="ARBA00037922"/>
    </source>
</evidence>
<evidence type="ECO:0000256" key="6">
    <source>
        <dbReference type="ARBA" id="ARBA00023027"/>
    </source>
</evidence>
<evidence type="ECO:0000313" key="16">
    <source>
        <dbReference type="Proteomes" id="UP001484239"/>
    </source>
</evidence>
<organism evidence="15 16">
    <name type="scientific">Gaopeijia maritima</name>
    <dbReference type="NCBI Taxonomy" id="3119007"/>
    <lineage>
        <taxon>Bacteria</taxon>
        <taxon>Pseudomonadati</taxon>
        <taxon>Gemmatimonadota</taxon>
        <taxon>Longimicrobiia</taxon>
        <taxon>Gaopeijiales</taxon>
        <taxon>Gaopeijiaceae</taxon>
        <taxon>Gaopeijia</taxon>
    </lineage>
</organism>
<dbReference type="EMBL" id="JBBHLI010000003">
    <property type="protein sequence ID" value="MEK9500902.1"/>
    <property type="molecule type" value="Genomic_DNA"/>
</dbReference>
<evidence type="ECO:0000256" key="10">
    <source>
        <dbReference type="ARBA" id="ARBA00049080"/>
    </source>
</evidence>
<keyword evidence="3 12" id="KW-0521">NADP</keyword>
<comment type="pathway">
    <text evidence="8 12">Amino-acid biosynthesis; L-lysine biosynthesis via DAP pathway; (S)-tetrahydrodipicolinate from L-aspartate: step 4/4.</text>
</comment>
<evidence type="ECO:0000256" key="12">
    <source>
        <dbReference type="HAMAP-Rule" id="MF_00102"/>
    </source>
</evidence>
<keyword evidence="12" id="KW-0963">Cytoplasm</keyword>
<keyword evidence="16" id="KW-1185">Reference proteome</keyword>
<proteinExistence type="inferred from homology"/>
<comment type="caution">
    <text evidence="12">Was originally thought to be a dihydrodipicolinate reductase (DHDPR), catalyzing the conversion of dihydrodipicolinate to tetrahydrodipicolinate. However, it was shown in E.coli that the substrate of the enzymatic reaction is not dihydrodipicolinate (DHDP) but in fact (2S,4S)-4-hydroxy-2,3,4,5-tetrahydrodipicolinic acid (HTPA), the product released by the DapA-catalyzed reaction.</text>
</comment>
<evidence type="ECO:0000256" key="11">
    <source>
        <dbReference type="ARBA" id="ARBA00049396"/>
    </source>
</evidence>
<comment type="catalytic activity">
    <reaction evidence="11 12">
        <text>(S)-2,3,4,5-tetrahydrodipicolinate + NAD(+) + H2O = (2S,4S)-4-hydroxy-2,3,4,5-tetrahydrodipicolinate + NADH + H(+)</text>
        <dbReference type="Rhea" id="RHEA:35323"/>
        <dbReference type="ChEBI" id="CHEBI:15377"/>
        <dbReference type="ChEBI" id="CHEBI:15378"/>
        <dbReference type="ChEBI" id="CHEBI:16845"/>
        <dbReference type="ChEBI" id="CHEBI:57540"/>
        <dbReference type="ChEBI" id="CHEBI:57945"/>
        <dbReference type="ChEBI" id="CHEBI:67139"/>
        <dbReference type="EC" id="1.17.1.8"/>
    </reaction>
</comment>
<feature type="domain" description="Dihydrodipicolinate reductase C-terminal" evidence="14">
    <location>
        <begin position="104"/>
        <end position="237"/>
    </location>
</feature>
<dbReference type="PANTHER" id="PTHR20836:SF0">
    <property type="entry name" value="4-HYDROXY-TETRAHYDRODIPICOLINATE REDUCTASE 1, CHLOROPLASTIC-RELATED"/>
    <property type="match status" value="1"/>
</dbReference>
<evidence type="ECO:0000256" key="9">
    <source>
        <dbReference type="ARBA" id="ARBA00038983"/>
    </source>
</evidence>
<dbReference type="RefSeq" id="WP_405279357.1">
    <property type="nucleotide sequence ID" value="NZ_JBBHLI010000003.1"/>
</dbReference>
<feature type="binding site" evidence="12">
    <location>
        <position position="31"/>
    </location>
    <ligand>
        <name>NAD(+)</name>
        <dbReference type="ChEBI" id="CHEBI:57540"/>
    </ligand>
</feature>
<dbReference type="Pfam" id="PF01113">
    <property type="entry name" value="DapB_N"/>
    <property type="match status" value="1"/>
</dbReference>
<dbReference type="Gene3D" id="3.30.360.10">
    <property type="entry name" value="Dihydrodipicolinate Reductase, domain 2"/>
    <property type="match status" value="1"/>
</dbReference>
<dbReference type="InterPro" id="IPR000846">
    <property type="entry name" value="DapB_N"/>
</dbReference>